<organism evidence="2">
    <name type="scientific">Arundo donax</name>
    <name type="common">Giant reed</name>
    <name type="synonym">Donax arundinaceus</name>
    <dbReference type="NCBI Taxonomy" id="35708"/>
    <lineage>
        <taxon>Eukaryota</taxon>
        <taxon>Viridiplantae</taxon>
        <taxon>Streptophyta</taxon>
        <taxon>Embryophyta</taxon>
        <taxon>Tracheophyta</taxon>
        <taxon>Spermatophyta</taxon>
        <taxon>Magnoliopsida</taxon>
        <taxon>Liliopsida</taxon>
        <taxon>Poales</taxon>
        <taxon>Poaceae</taxon>
        <taxon>PACMAD clade</taxon>
        <taxon>Arundinoideae</taxon>
        <taxon>Arundineae</taxon>
        <taxon>Arundo</taxon>
    </lineage>
</organism>
<accession>A0A0A9HRM2</accession>
<evidence type="ECO:0000313" key="2">
    <source>
        <dbReference type="EMBL" id="JAE37526.1"/>
    </source>
</evidence>
<keyword evidence="1" id="KW-1133">Transmembrane helix</keyword>
<evidence type="ECO:0000256" key="1">
    <source>
        <dbReference type="SAM" id="Phobius"/>
    </source>
</evidence>
<reference evidence="2" key="2">
    <citation type="journal article" date="2015" name="Data Brief">
        <title>Shoot transcriptome of the giant reed, Arundo donax.</title>
        <authorList>
            <person name="Barrero R.A."/>
            <person name="Guerrero F.D."/>
            <person name="Moolhuijzen P."/>
            <person name="Goolsby J.A."/>
            <person name="Tidwell J."/>
            <person name="Bellgard S.E."/>
            <person name="Bellgard M.I."/>
        </authorList>
    </citation>
    <scope>NUCLEOTIDE SEQUENCE</scope>
    <source>
        <tissue evidence="2">Shoot tissue taken approximately 20 cm above the soil surface</tissue>
    </source>
</reference>
<keyword evidence="1" id="KW-0812">Transmembrane</keyword>
<sequence>MHFVIVGRFALQICLLLVLFFPSRLLTMMPFIIRNDNIRWLRRLLFLSALVHGILCLFLHMFVLLCASGFTKL</sequence>
<keyword evidence="1" id="KW-0472">Membrane</keyword>
<dbReference type="EMBL" id="GBRH01160370">
    <property type="protein sequence ID" value="JAE37526.1"/>
    <property type="molecule type" value="Transcribed_RNA"/>
</dbReference>
<reference evidence="2" key="1">
    <citation type="submission" date="2014-09" db="EMBL/GenBank/DDBJ databases">
        <authorList>
            <person name="Magalhaes I.L.F."/>
            <person name="Oliveira U."/>
            <person name="Santos F.R."/>
            <person name="Vidigal T.H.D.A."/>
            <person name="Brescovit A.D."/>
            <person name="Santos A.J."/>
        </authorList>
    </citation>
    <scope>NUCLEOTIDE SEQUENCE</scope>
    <source>
        <tissue evidence="2">Shoot tissue taken approximately 20 cm above the soil surface</tissue>
    </source>
</reference>
<dbReference type="AlphaFoldDB" id="A0A0A9HRM2"/>
<name>A0A0A9HRM2_ARUDO</name>
<proteinExistence type="predicted"/>
<protein>
    <submittedName>
        <fullName evidence="2">Uncharacterized protein</fullName>
    </submittedName>
</protein>
<feature type="transmembrane region" description="Helical" evidence="1">
    <location>
        <begin position="44"/>
        <end position="70"/>
    </location>
</feature>
<feature type="transmembrane region" description="Helical" evidence="1">
    <location>
        <begin position="6"/>
        <end position="23"/>
    </location>
</feature>